<gene>
    <name evidence="3" type="ORF">JYP50_03890</name>
</gene>
<dbReference type="PROSITE" id="PS00202">
    <property type="entry name" value="RUBREDOXIN"/>
    <property type="match status" value="1"/>
</dbReference>
<dbReference type="AlphaFoldDB" id="A0A939DDV1"/>
<name>A0A939DDV1_9GAMM</name>
<organism evidence="3 4">
    <name type="scientific">Parahaliea mediterranea</name>
    <dbReference type="NCBI Taxonomy" id="651086"/>
    <lineage>
        <taxon>Bacteria</taxon>
        <taxon>Pseudomonadati</taxon>
        <taxon>Pseudomonadota</taxon>
        <taxon>Gammaproteobacteria</taxon>
        <taxon>Cellvibrionales</taxon>
        <taxon>Halieaceae</taxon>
        <taxon>Parahaliea</taxon>
    </lineage>
</organism>
<proteinExistence type="predicted"/>
<dbReference type="Pfam" id="PF09413">
    <property type="entry name" value="DUF2007"/>
    <property type="match status" value="1"/>
</dbReference>
<dbReference type="InterPro" id="IPR018527">
    <property type="entry name" value="Rubredoxin_Fe_BS"/>
</dbReference>
<keyword evidence="1" id="KW-0479">Metal-binding</keyword>
<evidence type="ECO:0000313" key="4">
    <source>
        <dbReference type="Proteomes" id="UP000664303"/>
    </source>
</evidence>
<dbReference type="RefSeq" id="WP_206559169.1">
    <property type="nucleotide sequence ID" value="NZ_JAFKCZ010000003.1"/>
</dbReference>
<accession>A0A939DDV1</accession>
<dbReference type="Proteomes" id="UP000664303">
    <property type="component" value="Unassembled WGS sequence"/>
</dbReference>
<dbReference type="InterPro" id="IPR018551">
    <property type="entry name" value="DUF2007"/>
</dbReference>
<dbReference type="EMBL" id="JAFKCZ010000003">
    <property type="protein sequence ID" value="MBN7795717.1"/>
    <property type="molecule type" value="Genomic_DNA"/>
</dbReference>
<sequence length="103" mass="11545">MKPVFSHPQLVVVEQMRGLLEHHGIDAALRNQYAAGASGELAPIDTWPELWLRREADRERALDLIEQQQQPVMDADWQCPACGAHSPATFDWCWQCGRAPAPG</sequence>
<protein>
    <submittedName>
        <fullName evidence="3">DUF2007 domain-containing protein</fullName>
    </submittedName>
</protein>
<keyword evidence="4" id="KW-1185">Reference proteome</keyword>
<evidence type="ECO:0000256" key="1">
    <source>
        <dbReference type="ARBA" id="ARBA00022723"/>
    </source>
</evidence>
<reference evidence="3" key="1">
    <citation type="submission" date="2021-02" db="EMBL/GenBank/DDBJ databases">
        <title>PHA producing bacteria isolated from coastal sediment in Guangdong, Shenzhen.</title>
        <authorList>
            <person name="Zheng W."/>
            <person name="Yu S."/>
            <person name="Huang Y."/>
        </authorList>
    </citation>
    <scope>NUCLEOTIDE SEQUENCE</scope>
    <source>
        <strain evidence="3">TN14-10</strain>
    </source>
</reference>
<evidence type="ECO:0000313" key="3">
    <source>
        <dbReference type="EMBL" id="MBN7795717.1"/>
    </source>
</evidence>
<feature type="domain" description="DUF2007" evidence="2">
    <location>
        <begin position="1"/>
        <end position="67"/>
    </location>
</feature>
<evidence type="ECO:0000259" key="2">
    <source>
        <dbReference type="Pfam" id="PF09413"/>
    </source>
</evidence>
<comment type="caution">
    <text evidence="3">The sequence shown here is derived from an EMBL/GenBank/DDBJ whole genome shotgun (WGS) entry which is preliminary data.</text>
</comment>
<dbReference type="GO" id="GO:0046872">
    <property type="term" value="F:metal ion binding"/>
    <property type="evidence" value="ECO:0007669"/>
    <property type="project" value="UniProtKB-KW"/>
</dbReference>